<accession>A0A0H3C6T5</accession>
<dbReference type="GO" id="GO:0051603">
    <property type="term" value="P:proteolysis involved in protein catabolic process"/>
    <property type="evidence" value="ECO:0007669"/>
    <property type="project" value="TreeGrafter"/>
</dbReference>
<organism evidence="9 10">
    <name type="scientific">Caulobacter vibrioides (strain NA1000 / CB15N)</name>
    <name type="common">Caulobacter crescentus</name>
    <dbReference type="NCBI Taxonomy" id="565050"/>
    <lineage>
        <taxon>Bacteria</taxon>
        <taxon>Pseudomonadati</taxon>
        <taxon>Pseudomonadota</taxon>
        <taxon>Alphaproteobacteria</taxon>
        <taxon>Caulobacterales</taxon>
        <taxon>Caulobacteraceae</taxon>
        <taxon>Caulobacter</taxon>
    </lineage>
</organism>
<keyword evidence="7" id="KW-0732">Signal</keyword>
<dbReference type="EC" id="3.4.24.-" evidence="9"/>
<protein>
    <submittedName>
        <fullName evidence="9">Zinc metalloprotease</fullName>
        <ecNumber evidence="9">3.4.24.-</ecNumber>
    </submittedName>
</protein>
<dbReference type="PROSITE" id="PS51257">
    <property type="entry name" value="PROKAR_LIPOPROTEIN"/>
    <property type="match status" value="1"/>
</dbReference>
<dbReference type="InterPro" id="IPR051156">
    <property type="entry name" value="Mito/Outer_Membr_Metalloprot"/>
</dbReference>
<dbReference type="Pfam" id="PF01435">
    <property type="entry name" value="Peptidase_M48"/>
    <property type="match status" value="1"/>
</dbReference>
<keyword evidence="4 6" id="KW-0862">Zinc</keyword>
<dbReference type="PANTHER" id="PTHR22726:SF24">
    <property type="entry name" value="M48 FAMILY METALLOPEPTIDASE"/>
    <property type="match status" value="1"/>
</dbReference>
<proteinExistence type="inferred from homology"/>
<dbReference type="CDD" id="cd07331">
    <property type="entry name" value="M48C_Oma1_like"/>
    <property type="match status" value="1"/>
</dbReference>
<keyword evidence="3 6" id="KW-0378">Hydrolase</keyword>
<evidence type="ECO:0000256" key="7">
    <source>
        <dbReference type="SAM" id="SignalP"/>
    </source>
</evidence>
<comment type="similarity">
    <text evidence="6">Belongs to the peptidase M48 family.</text>
</comment>
<dbReference type="PATRIC" id="fig|565050.3.peg.907"/>
<dbReference type="RefSeq" id="WP_010918762.1">
    <property type="nucleotide sequence ID" value="NC_011916.1"/>
</dbReference>
<dbReference type="GO" id="GO:0016020">
    <property type="term" value="C:membrane"/>
    <property type="evidence" value="ECO:0007669"/>
    <property type="project" value="TreeGrafter"/>
</dbReference>
<evidence type="ECO:0000256" key="3">
    <source>
        <dbReference type="ARBA" id="ARBA00022801"/>
    </source>
</evidence>
<comment type="cofactor">
    <cofactor evidence="6">
        <name>Zn(2+)</name>
        <dbReference type="ChEBI" id="CHEBI:29105"/>
    </cofactor>
    <text evidence="6">Binds 1 zinc ion per subunit.</text>
</comment>
<dbReference type="EMBL" id="CP001340">
    <property type="protein sequence ID" value="ACL94386.1"/>
    <property type="molecule type" value="Genomic_DNA"/>
</dbReference>
<reference evidence="9 10" key="1">
    <citation type="journal article" date="2010" name="J. Bacteriol.">
        <title>The genetic basis of laboratory adaptation in Caulobacter crescentus.</title>
        <authorList>
            <person name="Marks M.E."/>
            <person name="Castro-Rojas C.M."/>
            <person name="Teiling C."/>
            <person name="Du L."/>
            <person name="Kapatral V."/>
            <person name="Walunas T.L."/>
            <person name="Crosson S."/>
        </authorList>
    </citation>
    <scope>NUCLEOTIDE SEQUENCE [LARGE SCALE GENOMIC DNA]</scope>
    <source>
        <strain evidence="10">NA1000 / CB15N</strain>
    </source>
</reference>
<keyword evidence="1 6" id="KW-0645">Protease</keyword>
<dbReference type="HOGENOM" id="CLU_029002_5_0_5"/>
<dbReference type="KEGG" id="ccs:CCNA_00921"/>
<evidence type="ECO:0000256" key="4">
    <source>
        <dbReference type="ARBA" id="ARBA00022833"/>
    </source>
</evidence>
<evidence type="ECO:0000256" key="2">
    <source>
        <dbReference type="ARBA" id="ARBA00022723"/>
    </source>
</evidence>
<feature type="domain" description="Peptidase M48" evidence="8">
    <location>
        <begin position="61"/>
        <end position="244"/>
    </location>
</feature>
<dbReference type="Proteomes" id="UP000001364">
    <property type="component" value="Chromosome"/>
</dbReference>
<dbReference type="Gene3D" id="3.30.2010.10">
    <property type="entry name" value="Metalloproteases ('zincins'), catalytic domain"/>
    <property type="match status" value="1"/>
</dbReference>
<dbReference type="OrthoDB" id="9810445at2"/>
<keyword evidence="2" id="KW-0479">Metal-binding</keyword>
<dbReference type="RefSeq" id="YP_002516294.1">
    <property type="nucleotide sequence ID" value="NC_011916.1"/>
</dbReference>
<dbReference type="SMR" id="A0A0H3C6T5"/>
<dbReference type="InterPro" id="IPR001915">
    <property type="entry name" value="Peptidase_M48"/>
</dbReference>
<keyword evidence="5 6" id="KW-0482">Metalloprotease</keyword>
<keyword evidence="10" id="KW-1185">Reference proteome</keyword>
<gene>
    <name evidence="9" type="ordered locus">CCNA_00921</name>
</gene>
<evidence type="ECO:0000259" key="8">
    <source>
        <dbReference type="Pfam" id="PF01435"/>
    </source>
</evidence>
<dbReference type="PANTHER" id="PTHR22726">
    <property type="entry name" value="METALLOENDOPEPTIDASE OMA1"/>
    <property type="match status" value="1"/>
</dbReference>
<evidence type="ECO:0000256" key="5">
    <source>
        <dbReference type="ARBA" id="ARBA00023049"/>
    </source>
</evidence>
<dbReference type="PhylomeDB" id="A0A0H3C6T5"/>
<dbReference type="GO" id="GO:0046872">
    <property type="term" value="F:metal ion binding"/>
    <property type="evidence" value="ECO:0007669"/>
    <property type="project" value="UniProtKB-KW"/>
</dbReference>
<evidence type="ECO:0000256" key="6">
    <source>
        <dbReference type="RuleBase" id="RU003983"/>
    </source>
</evidence>
<sequence length="251" mass="26997">MTLPRLILPLLIAAACALGGCAYNPDLGRDQLLIVNDNNLARDGEKAWADALRTSHVSKEPRKNARVQAVGQRVIVAAGLAGRPWEYAVFLEEAPNAFVLPGGYVGVTVGLLSLVENDDQLAAVIGHEAGHVVARHAAERVSQETTSKVLLGIAKAAAGGTEFGKLLKDHGEDATRYGLLLPFSRKQELEADKLGVDFMQRAGYRPREAVKLWRNMQALDGGKSGGDLGSTHPSDAVRIQELERYLASKGW</sequence>
<evidence type="ECO:0000313" key="9">
    <source>
        <dbReference type="EMBL" id="ACL94386.1"/>
    </source>
</evidence>
<dbReference type="AlphaFoldDB" id="A0A0H3C6T5"/>
<dbReference type="GO" id="GO:0004222">
    <property type="term" value="F:metalloendopeptidase activity"/>
    <property type="evidence" value="ECO:0007669"/>
    <property type="project" value="InterPro"/>
</dbReference>
<feature type="signal peptide" evidence="7">
    <location>
        <begin position="1"/>
        <end position="22"/>
    </location>
</feature>
<evidence type="ECO:0000313" key="10">
    <source>
        <dbReference type="Proteomes" id="UP000001364"/>
    </source>
</evidence>
<dbReference type="GeneID" id="7329962"/>
<evidence type="ECO:0000256" key="1">
    <source>
        <dbReference type="ARBA" id="ARBA00022670"/>
    </source>
</evidence>
<feature type="chain" id="PRO_5002606187" evidence="7">
    <location>
        <begin position="23"/>
        <end position="251"/>
    </location>
</feature>
<name>A0A0H3C6T5_CAUVN</name>